<dbReference type="Pfam" id="PF04750">
    <property type="entry name" value="Far-17a_AIG1"/>
    <property type="match status" value="1"/>
</dbReference>
<evidence type="ECO:0000256" key="15">
    <source>
        <dbReference type="ARBA" id="ARBA00049322"/>
    </source>
</evidence>
<comment type="similarity">
    <text evidence="3">Belongs to the AIG1 family.</text>
</comment>
<evidence type="ECO:0000256" key="17">
    <source>
        <dbReference type="SAM" id="Phobius"/>
    </source>
</evidence>
<evidence type="ECO:0000256" key="8">
    <source>
        <dbReference type="ARBA" id="ARBA00047427"/>
    </source>
</evidence>
<gene>
    <name evidence="19" type="primary">LOC113403817</name>
</gene>
<comment type="catalytic activity">
    <reaction evidence="16">
        <text>12-(9Z-hexadecenoyloxy)-octadecanoate + H2O = 12-hydroxyoctadecanoate + (9Z)-hexadecenoate + H(+)</text>
        <dbReference type="Rhea" id="RHEA:52072"/>
        <dbReference type="ChEBI" id="CHEBI:15377"/>
        <dbReference type="ChEBI" id="CHEBI:15378"/>
        <dbReference type="ChEBI" id="CHEBI:32372"/>
        <dbReference type="ChEBI" id="CHEBI:84201"/>
        <dbReference type="ChEBI" id="CHEBI:136312"/>
    </reaction>
    <physiologicalReaction direction="left-to-right" evidence="16">
        <dbReference type="Rhea" id="RHEA:52073"/>
    </physiologicalReaction>
</comment>
<evidence type="ECO:0000256" key="13">
    <source>
        <dbReference type="ARBA" id="ARBA00049221"/>
    </source>
</evidence>
<dbReference type="GO" id="GO:0016020">
    <property type="term" value="C:membrane"/>
    <property type="evidence" value="ECO:0007669"/>
    <property type="project" value="InterPro"/>
</dbReference>
<dbReference type="OrthoDB" id="1898221at2759"/>
<evidence type="ECO:0000256" key="5">
    <source>
        <dbReference type="ARBA" id="ARBA00022989"/>
    </source>
</evidence>
<evidence type="ECO:0000256" key="10">
    <source>
        <dbReference type="ARBA" id="ARBA00048680"/>
    </source>
</evidence>
<evidence type="ECO:0000256" key="4">
    <source>
        <dbReference type="ARBA" id="ARBA00022692"/>
    </source>
</evidence>
<evidence type="ECO:0000256" key="11">
    <source>
        <dbReference type="ARBA" id="ARBA00048701"/>
    </source>
</evidence>
<comment type="catalytic activity">
    <reaction evidence="1">
        <text>9-(9Z-hexadecenoyloxy)-octadecanoate + H2O = (9Z)-hexadecenoate + 9-hydroxy-octadecanoate + H(+)</text>
        <dbReference type="Rhea" id="RHEA:52068"/>
        <dbReference type="ChEBI" id="CHEBI:15377"/>
        <dbReference type="ChEBI" id="CHEBI:15378"/>
        <dbReference type="ChEBI" id="CHEBI:32372"/>
        <dbReference type="ChEBI" id="CHEBI:136286"/>
        <dbReference type="ChEBI" id="CHEBI:136309"/>
    </reaction>
    <physiologicalReaction direction="left-to-right" evidence="1">
        <dbReference type="Rhea" id="RHEA:52069"/>
    </physiologicalReaction>
</comment>
<accession>A0A8B8ISU5</accession>
<protein>
    <submittedName>
        <fullName evidence="19">Androgen-dependent TFPI-regulating protein-like</fullName>
    </submittedName>
</protein>
<comment type="catalytic activity">
    <reaction evidence="7">
        <text>12-hexadecanoyloxy-octadecanoate + H2O = 12-hydroxyoctadecanoate + hexadecanoate + H(+)</text>
        <dbReference type="Rhea" id="RHEA:52056"/>
        <dbReference type="ChEBI" id="CHEBI:7896"/>
        <dbReference type="ChEBI" id="CHEBI:15377"/>
        <dbReference type="ChEBI" id="CHEBI:15378"/>
        <dbReference type="ChEBI" id="CHEBI:83677"/>
        <dbReference type="ChEBI" id="CHEBI:84201"/>
    </reaction>
    <physiologicalReaction direction="left-to-right" evidence="7">
        <dbReference type="Rhea" id="RHEA:52057"/>
    </physiologicalReaction>
</comment>
<dbReference type="AlphaFoldDB" id="A0A8B8ISU5"/>
<sequence length="251" mass="29794">MIRSSDILLNVRLCYYGVAISHLVFAVIMIIPIDMSQDEDPRVSIYSRVRWKLITCWFNLMMLTYFPIAFYCDLKEKHGEWDTKRLRRLRKFRDYFMTSIIFPTTMYADISFWTLWMKDPELIAPMAVFKYLPYWAQHSLHTVSGIVVLMDILLLPRRRPTNMIPGLALMLAFCSVYGCVLAVSQFTGEPVYSLFELFGWLEVIMFVAITITVYMFFHFLQWYIVELIWGKTYEENNKNTTEKKNLIDKAK</sequence>
<dbReference type="PANTHER" id="PTHR10989">
    <property type="entry name" value="ANDROGEN-INDUCED PROTEIN 1-RELATED"/>
    <property type="match status" value="1"/>
</dbReference>
<dbReference type="InterPro" id="IPR006838">
    <property type="entry name" value="ADTRP_AIG1"/>
</dbReference>
<evidence type="ECO:0000256" key="6">
    <source>
        <dbReference type="ARBA" id="ARBA00023136"/>
    </source>
</evidence>
<evidence type="ECO:0000256" key="3">
    <source>
        <dbReference type="ARBA" id="ARBA00009300"/>
    </source>
</evidence>
<comment type="catalytic activity">
    <reaction evidence="10">
        <text>12-octadecanoyloxy-octadecanoate + H2O = 12-hydroxyoctadecanoate + octadecanoate + H(+)</text>
        <dbReference type="Rhea" id="RHEA:52080"/>
        <dbReference type="ChEBI" id="CHEBI:15377"/>
        <dbReference type="ChEBI" id="CHEBI:15378"/>
        <dbReference type="ChEBI" id="CHEBI:25629"/>
        <dbReference type="ChEBI" id="CHEBI:84201"/>
        <dbReference type="ChEBI" id="CHEBI:136330"/>
    </reaction>
    <physiologicalReaction direction="left-to-right" evidence="10">
        <dbReference type="Rhea" id="RHEA:52081"/>
    </physiologicalReaction>
</comment>
<keyword evidence="18" id="KW-1185">Reference proteome</keyword>
<evidence type="ECO:0000256" key="1">
    <source>
        <dbReference type="ARBA" id="ARBA00000923"/>
    </source>
</evidence>
<feature type="transmembrane region" description="Helical" evidence="17">
    <location>
        <begin position="12"/>
        <end position="31"/>
    </location>
</feature>
<dbReference type="OMA" id="LITCWFN"/>
<dbReference type="Proteomes" id="UP001652626">
    <property type="component" value="Chromosome 10"/>
</dbReference>
<evidence type="ECO:0000256" key="9">
    <source>
        <dbReference type="ARBA" id="ARBA00047863"/>
    </source>
</evidence>
<dbReference type="RefSeq" id="XP_026500218.2">
    <property type="nucleotide sequence ID" value="XM_026644433.2"/>
</dbReference>
<keyword evidence="5 17" id="KW-1133">Transmembrane helix</keyword>
<name>A0A8B8ISU5_VANTA</name>
<evidence type="ECO:0000256" key="2">
    <source>
        <dbReference type="ARBA" id="ARBA00004127"/>
    </source>
</evidence>
<evidence type="ECO:0000313" key="19">
    <source>
        <dbReference type="RefSeq" id="XP_026500218.2"/>
    </source>
</evidence>
<comment type="catalytic activity">
    <reaction evidence="8">
        <text>13-octadecanoyloxy-octadecanoate + H2O = 13-hydroxy-octadecanoate + octadecanoate + H(+)</text>
        <dbReference type="Rhea" id="RHEA:52084"/>
        <dbReference type="ChEBI" id="CHEBI:15377"/>
        <dbReference type="ChEBI" id="CHEBI:15378"/>
        <dbReference type="ChEBI" id="CHEBI:25629"/>
        <dbReference type="ChEBI" id="CHEBI:136304"/>
        <dbReference type="ChEBI" id="CHEBI:136335"/>
    </reaction>
    <physiologicalReaction direction="left-to-right" evidence="8">
        <dbReference type="Rhea" id="RHEA:52085"/>
    </physiologicalReaction>
</comment>
<feature type="transmembrane region" description="Helical" evidence="17">
    <location>
        <begin position="95"/>
        <end position="115"/>
    </location>
</feature>
<feature type="transmembrane region" description="Helical" evidence="17">
    <location>
        <begin position="135"/>
        <end position="155"/>
    </location>
</feature>
<comment type="catalytic activity">
    <reaction evidence="11">
        <text>12-(9Z-octadecenoyloxy)-octadecanoate + H2O = 12-hydroxyoctadecanoate + (9Z)-octadecenoate + H(+)</text>
        <dbReference type="Rhea" id="RHEA:52060"/>
        <dbReference type="ChEBI" id="CHEBI:15377"/>
        <dbReference type="ChEBI" id="CHEBI:15378"/>
        <dbReference type="ChEBI" id="CHEBI:30823"/>
        <dbReference type="ChEBI" id="CHEBI:84201"/>
        <dbReference type="ChEBI" id="CHEBI:136302"/>
    </reaction>
    <physiologicalReaction direction="left-to-right" evidence="11">
        <dbReference type="Rhea" id="RHEA:52061"/>
    </physiologicalReaction>
</comment>
<evidence type="ECO:0000256" key="7">
    <source>
        <dbReference type="ARBA" id="ARBA00047368"/>
    </source>
</evidence>
<comment type="catalytic activity">
    <reaction evidence="13">
        <text>9-octadecanoyloxy-octadecanoate + H2O = 9-hydroxy-octadecanoate + octadecanoate + H(+)</text>
        <dbReference type="Rhea" id="RHEA:52096"/>
        <dbReference type="ChEBI" id="CHEBI:15377"/>
        <dbReference type="ChEBI" id="CHEBI:15378"/>
        <dbReference type="ChEBI" id="CHEBI:25629"/>
        <dbReference type="ChEBI" id="CHEBI:136286"/>
        <dbReference type="ChEBI" id="CHEBI:136373"/>
    </reaction>
    <physiologicalReaction direction="left-to-right" evidence="13">
        <dbReference type="Rhea" id="RHEA:52097"/>
    </physiologicalReaction>
</comment>
<dbReference type="PANTHER" id="PTHR10989:SF16">
    <property type="entry name" value="AT02829P-RELATED"/>
    <property type="match status" value="1"/>
</dbReference>
<evidence type="ECO:0000313" key="18">
    <source>
        <dbReference type="Proteomes" id="UP001652626"/>
    </source>
</evidence>
<comment type="catalytic activity">
    <reaction evidence="9">
        <text>9-hexadecanoyloxy-octadecanoate + H2O = 9-hydroxy-octadecanoate + hexadecanoate + H(+)</text>
        <dbReference type="Rhea" id="RHEA:52052"/>
        <dbReference type="ChEBI" id="CHEBI:7896"/>
        <dbReference type="ChEBI" id="CHEBI:15377"/>
        <dbReference type="ChEBI" id="CHEBI:15378"/>
        <dbReference type="ChEBI" id="CHEBI:83670"/>
        <dbReference type="ChEBI" id="CHEBI:136286"/>
    </reaction>
    <physiologicalReaction direction="left-to-right" evidence="9">
        <dbReference type="Rhea" id="RHEA:52053"/>
    </physiologicalReaction>
</comment>
<organism evidence="18 19">
    <name type="scientific">Vanessa tameamea</name>
    <name type="common">Kamehameha butterfly</name>
    <dbReference type="NCBI Taxonomy" id="334116"/>
    <lineage>
        <taxon>Eukaryota</taxon>
        <taxon>Metazoa</taxon>
        <taxon>Ecdysozoa</taxon>
        <taxon>Arthropoda</taxon>
        <taxon>Hexapoda</taxon>
        <taxon>Insecta</taxon>
        <taxon>Pterygota</taxon>
        <taxon>Neoptera</taxon>
        <taxon>Endopterygota</taxon>
        <taxon>Lepidoptera</taxon>
        <taxon>Glossata</taxon>
        <taxon>Ditrysia</taxon>
        <taxon>Papilionoidea</taxon>
        <taxon>Nymphalidae</taxon>
        <taxon>Nymphalinae</taxon>
        <taxon>Vanessa</taxon>
    </lineage>
</organism>
<feature type="transmembrane region" description="Helical" evidence="17">
    <location>
        <begin position="51"/>
        <end position="74"/>
    </location>
</feature>
<dbReference type="GO" id="GO:0012505">
    <property type="term" value="C:endomembrane system"/>
    <property type="evidence" value="ECO:0007669"/>
    <property type="project" value="UniProtKB-SubCell"/>
</dbReference>
<evidence type="ECO:0000256" key="16">
    <source>
        <dbReference type="ARBA" id="ARBA00049428"/>
    </source>
</evidence>
<dbReference type="GeneID" id="113403817"/>
<comment type="catalytic activity">
    <reaction evidence="14">
        <text>13-(9Z-octadecenoyloxy)-octadecanoate + H2O = 13-hydroxy-octadecanoate + (9Z)-octadecenoate + H(+)</text>
        <dbReference type="Rhea" id="RHEA:52064"/>
        <dbReference type="ChEBI" id="CHEBI:15377"/>
        <dbReference type="ChEBI" id="CHEBI:15378"/>
        <dbReference type="ChEBI" id="CHEBI:30823"/>
        <dbReference type="ChEBI" id="CHEBI:136303"/>
        <dbReference type="ChEBI" id="CHEBI:136304"/>
    </reaction>
    <physiologicalReaction direction="left-to-right" evidence="14">
        <dbReference type="Rhea" id="RHEA:52065"/>
    </physiologicalReaction>
</comment>
<evidence type="ECO:0000256" key="12">
    <source>
        <dbReference type="ARBA" id="ARBA00048800"/>
    </source>
</evidence>
<feature type="transmembrane region" description="Helical" evidence="17">
    <location>
        <begin position="198"/>
        <end position="217"/>
    </location>
</feature>
<comment type="catalytic activity">
    <reaction evidence="12">
        <text>9-(9Z-octadecenoyloxy)-octadecanoate + H2O = 9-hydroxy-octadecanoate + (9Z)-octadecenoate + H(+)</text>
        <dbReference type="Rhea" id="RHEA:52048"/>
        <dbReference type="ChEBI" id="CHEBI:15377"/>
        <dbReference type="ChEBI" id="CHEBI:15378"/>
        <dbReference type="ChEBI" id="CHEBI:30823"/>
        <dbReference type="ChEBI" id="CHEBI:136282"/>
        <dbReference type="ChEBI" id="CHEBI:136286"/>
    </reaction>
    <physiologicalReaction direction="left-to-right" evidence="12">
        <dbReference type="Rhea" id="RHEA:52049"/>
    </physiologicalReaction>
</comment>
<proteinExistence type="inferred from homology"/>
<comment type="subcellular location">
    <subcellularLocation>
        <location evidence="2">Endomembrane system</location>
        <topology evidence="2">Multi-pass membrane protein</topology>
    </subcellularLocation>
</comment>
<reference evidence="19" key="1">
    <citation type="submission" date="2025-08" db="UniProtKB">
        <authorList>
            <consortium name="RefSeq"/>
        </authorList>
    </citation>
    <scope>IDENTIFICATION</scope>
    <source>
        <tissue evidence="19">Whole body</tissue>
    </source>
</reference>
<evidence type="ECO:0000256" key="14">
    <source>
        <dbReference type="ARBA" id="ARBA00049296"/>
    </source>
</evidence>
<keyword evidence="4 17" id="KW-0812">Transmembrane</keyword>
<keyword evidence="6 17" id="KW-0472">Membrane</keyword>
<feature type="transmembrane region" description="Helical" evidence="17">
    <location>
        <begin position="167"/>
        <end position="186"/>
    </location>
</feature>
<comment type="catalytic activity">
    <reaction evidence="15">
        <text>13-(9Z-hexadecenoyloxy)-octadecanoate + H2O = 13-hydroxy-octadecanoate + (9Z)-hexadecenoate + H(+)</text>
        <dbReference type="Rhea" id="RHEA:52076"/>
        <dbReference type="ChEBI" id="CHEBI:15377"/>
        <dbReference type="ChEBI" id="CHEBI:15378"/>
        <dbReference type="ChEBI" id="CHEBI:32372"/>
        <dbReference type="ChEBI" id="CHEBI:136304"/>
        <dbReference type="ChEBI" id="CHEBI:136315"/>
    </reaction>
    <physiologicalReaction direction="left-to-right" evidence="15">
        <dbReference type="Rhea" id="RHEA:52077"/>
    </physiologicalReaction>
</comment>